<sequence length="236" mass="24618">MLTGVWTDLADLVLPAECAGCRGSGLPLRQGACPACAATLQALRPIPVRPTPAPSGLPDCVALGAYRGALREALLSYKERGRHGLARPLGVLLAEVVATAVGDRRPVLLVPVPATARAARTRHGDHLRRLSRHTAARLRGAGWPVVVAHPLRALPRPDSATLDSAGRARVAATAFRLRTGRLPAVRRSAAGRAVVVLDDIVTTGVTLAAVARQLETAGIPVYAAALLAATARRERG</sequence>
<gene>
    <name evidence="2" type="ORF">H4W31_002962</name>
</gene>
<comment type="caution">
    <text evidence="2">The sequence shown here is derived from an EMBL/GenBank/DDBJ whole genome shotgun (WGS) entry which is preliminary data.</text>
</comment>
<reference evidence="2" key="1">
    <citation type="submission" date="2020-10" db="EMBL/GenBank/DDBJ databases">
        <title>Sequencing the genomes of 1000 actinobacteria strains.</title>
        <authorList>
            <person name="Klenk H.-P."/>
        </authorList>
    </citation>
    <scope>NUCLEOTIDE SEQUENCE</scope>
    <source>
        <strain evidence="2">DSM 46832</strain>
    </source>
</reference>
<keyword evidence="3" id="KW-1185">Reference proteome</keyword>
<dbReference type="Proteomes" id="UP000649753">
    <property type="component" value="Unassembled WGS sequence"/>
</dbReference>
<comment type="similarity">
    <text evidence="1">Belongs to the ComF/GntX family.</text>
</comment>
<evidence type="ECO:0000313" key="2">
    <source>
        <dbReference type="EMBL" id="MBE1487324.1"/>
    </source>
</evidence>
<dbReference type="InterPro" id="IPR029057">
    <property type="entry name" value="PRTase-like"/>
</dbReference>
<evidence type="ECO:0000313" key="3">
    <source>
        <dbReference type="Proteomes" id="UP000649753"/>
    </source>
</evidence>
<proteinExistence type="inferred from homology"/>
<dbReference type="RefSeq" id="WP_192767186.1">
    <property type="nucleotide sequence ID" value="NZ_JADBEB010000001.1"/>
</dbReference>
<evidence type="ECO:0000256" key="1">
    <source>
        <dbReference type="ARBA" id="ARBA00008007"/>
    </source>
</evidence>
<dbReference type="Gene3D" id="3.40.50.2020">
    <property type="match status" value="1"/>
</dbReference>
<dbReference type="InterPro" id="IPR000836">
    <property type="entry name" value="PRTase_dom"/>
</dbReference>
<dbReference type="CDD" id="cd06223">
    <property type="entry name" value="PRTases_typeI"/>
    <property type="match status" value="1"/>
</dbReference>
<dbReference type="SUPFAM" id="SSF53271">
    <property type="entry name" value="PRTase-like"/>
    <property type="match status" value="1"/>
</dbReference>
<dbReference type="EMBL" id="JADBEB010000001">
    <property type="protein sequence ID" value="MBE1487324.1"/>
    <property type="molecule type" value="Genomic_DNA"/>
</dbReference>
<dbReference type="PANTHER" id="PTHR47505">
    <property type="entry name" value="DNA UTILIZATION PROTEIN YHGH"/>
    <property type="match status" value="1"/>
</dbReference>
<dbReference type="AlphaFoldDB" id="A0A927M428"/>
<organism evidence="2 3">
    <name type="scientific">Plantactinospora soyae</name>
    <dbReference type="NCBI Taxonomy" id="1544732"/>
    <lineage>
        <taxon>Bacteria</taxon>
        <taxon>Bacillati</taxon>
        <taxon>Actinomycetota</taxon>
        <taxon>Actinomycetes</taxon>
        <taxon>Micromonosporales</taxon>
        <taxon>Micromonosporaceae</taxon>
        <taxon>Plantactinospora</taxon>
    </lineage>
</organism>
<accession>A0A927M428</accession>
<dbReference type="PANTHER" id="PTHR47505:SF1">
    <property type="entry name" value="DNA UTILIZATION PROTEIN YHGH"/>
    <property type="match status" value="1"/>
</dbReference>
<protein>
    <submittedName>
        <fullName evidence="2">Amidophosphoribosyltransferase</fullName>
    </submittedName>
</protein>
<dbReference type="InterPro" id="IPR051910">
    <property type="entry name" value="ComF/GntX_DNA_util-trans"/>
</dbReference>
<name>A0A927M428_9ACTN</name>